<evidence type="ECO:0000256" key="5">
    <source>
        <dbReference type="ARBA" id="ARBA00022723"/>
    </source>
</evidence>
<dbReference type="PANTHER" id="PTHR11254">
    <property type="entry name" value="HECT DOMAIN UBIQUITIN-PROTEIN LIGASE"/>
    <property type="match status" value="1"/>
</dbReference>
<evidence type="ECO:0000256" key="4">
    <source>
        <dbReference type="ARBA" id="ARBA00022679"/>
    </source>
</evidence>
<dbReference type="EMBL" id="KK583238">
    <property type="protein sequence ID" value="KDO24852.1"/>
    <property type="molecule type" value="Genomic_DNA"/>
</dbReference>
<dbReference type="FunFam" id="3.30.2410.10:FF:000009">
    <property type="entry name" value="Probable E3 ubiquitin-protein ligase HECTD2"/>
    <property type="match status" value="1"/>
</dbReference>
<dbReference type="PROSITE" id="PS50199">
    <property type="entry name" value="ZF_RANBP2_2"/>
    <property type="match status" value="1"/>
</dbReference>
<organism evidence="14 15">
    <name type="scientific">Saprolegnia parasitica (strain CBS 223.65)</name>
    <dbReference type="NCBI Taxonomy" id="695850"/>
    <lineage>
        <taxon>Eukaryota</taxon>
        <taxon>Sar</taxon>
        <taxon>Stramenopiles</taxon>
        <taxon>Oomycota</taxon>
        <taxon>Saprolegniomycetes</taxon>
        <taxon>Saprolegniales</taxon>
        <taxon>Saprolegniaceae</taxon>
        <taxon>Saprolegnia</taxon>
    </lineage>
</organism>
<evidence type="ECO:0000256" key="10">
    <source>
        <dbReference type="PROSITE-ProRule" id="PRU00322"/>
    </source>
</evidence>
<dbReference type="InterPro" id="IPR035983">
    <property type="entry name" value="Hect_E3_ubiquitin_ligase"/>
</dbReference>
<feature type="domain" description="HECT" evidence="13">
    <location>
        <begin position="271"/>
        <end position="606"/>
    </location>
</feature>
<dbReference type="STRING" id="695850.A0A067CDF5"/>
<dbReference type="EC" id="2.3.2.26" evidence="3"/>
<evidence type="ECO:0000259" key="13">
    <source>
        <dbReference type="PROSITE" id="PS50237"/>
    </source>
</evidence>
<keyword evidence="11" id="KW-0812">Transmembrane</keyword>
<keyword evidence="15" id="KW-1185">Reference proteome</keyword>
<dbReference type="Proteomes" id="UP000030745">
    <property type="component" value="Unassembled WGS sequence"/>
</dbReference>
<keyword evidence="7 9" id="KW-0833">Ubl conjugation pathway</keyword>
<keyword evidence="4" id="KW-0808">Transferase</keyword>
<reference evidence="14 15" key="1">
    <citation type="journal article" date="2013" name="PLoS Genet.">
        <title>Distinctive expansion of potential virulence genes in the genome of the oomycete fish pathogen Saprolegnia parasitica.</title>
        <authorList>
            <person name="Jiang R.H."/>
            <person name="de Bruijn I."/>
            <person name="Haas B.J."/>
            <person name="Belmonte R."/>
            <person name="Lobach L."/>
            <person name="Christie J."/>
            <person name="van den Ackerveken G."/>
            <person name="Bottin A."/>
            <person name="Bulone V."/>
            <person name="Diaz-Moreno S.M."/>
            <person name="Dumas B."/>
            <person name="Fan L."/>
            <person name="Gaulin E."/>
            <person name="Govers F."/>
            <person name="Grenville-Briggs L.J."/>
            <person name="Horner N.R."/>
            <person name="Levin J.Z."/>
            <person name="Mammella M."/>
            <person name="Meijer H.J."/>
            <person name="Morris P."/>
            <person name="Nusbaum C."/>
            <person name="Oome S."/>
            <person name="Phillips A.J."/>
            <person name="van Rooyen D."/>
            <person name="Rzeszutek E."/>
            <person name="Saraiva M."/>
            <person name="Secombes C.J."/>
            <person name="Seidl M.F."/>
            <person name="Snel B."/>
            <person name="Stassen J.H."/>
            <person name="Sykes S."/>
            <person name="Tripathy S."/>
            <person name="van den Berg H."/>
            <person name="Vega-Arreguin J.C."/>
            <person name="Wawra S."/>
            <person name="Young S.K."/>
            <person name="Zeng Q."/>
            <person name="Dieguez-Uribeondo J."/>
            <person name="Russ C."/>
            <person name="Tyler B.M."/>
            <person name="van West P."/>
        </authorList>
    </citation>
    <scope>NUCLEOTIDE SEQUENCE [LARGE SCALE GENOMIC DNA]</scope>
    <source>
        <strain evidence="14 15">CBS 223.65</strain>
    </source>
</reference>
<dbReference type="GO" id="GO:0061630">
    <property type="term" value="F:ubiquitin protein ligase activity"/>
    <property type="evidence" value="ECO:0007669"/>
    <property type="project" value="UniProtKB-EC"/>
</dbReference>
<keyword evidence="11" id="KW-0472">Membrane</keyword>
<dbReference type="GO" id="GO:0016567">
    <property type="term" value="P:protein ubiquitination"/>
    <property type="evidence" value="ECO:0007669"/>
    <property type="project" value="TreeGrafter"/>
</dbReference>
<evidence type="ECO:0000256" key="2">
    <source>
        <dbReference type="ARBA" id="ARBA00004906"/>
    </source>
</evidence>
<dbReference type="KEGG" id="spar:SPRG_09684"/>
<dbReference type="OrthoDB" id="60997at2759"/>
<feature type="domain" description="RanBP2-type" evidence="12">
    <location>
        <begin position="72"/>
        <end position="101"/>
    </location>
</feature>
<evidence type="ECO:0000259" key="12">
    <source>
        <dbReference type="PROSITE" id="PS50199"/>
    </source>
</evidence>
<dbReference type="GeneID" id="24131836"/>
<evidence type="ECO:0000313" key="14">
    <source>
        <dbReference type="EMBL" id="KDO24852.1"/>
    </source>
</evidence>
<protein>
    <recommendedName>
        <fullName evidence="3">HECT-type E3 ubiquitin transferase</fullName>
        <ecNumber evidence="3">2.3.2.26</ecNumber>
    </recommendedName>
</protein>
<dbReference type="GO" id="GO:0006511">
    <property type="term" value="P:ubiquitin-dependent protein catabolic process"/>
    <property type="evidence" value="ECO:0007669"/>
    <property type="project" value="TreeGrafter"/>
</dbReference>
<dbReference type="Gene3D" id="4.10.1060.10">
    <property type="entry name" value="Zinc finger, RanBP2-type"/>
    <property type="match status" value="1"/>
</dbReference>
<dbReference type="GO" id="GO:0005737">
    <property type="term" value="C:cytoplasm"/>
    <property type="evidence" value="ECO:0007669"/>
    <property type="project" value="TreeGrafter"/>
</dbReference>
<dbReference type="GO" id="GO:0008270">
    <property type="term" value="F:zinc ion binding"/>
    <property type="evidence" value="ECO:0007669"/>
    <property type="project" value="UniProtKB-KW"/>
</dbReference>
<keyword evidence="8" id="KW-0862">Zinc</keyword>
<dbReference type="InterPro" id="IPR036443">
    <property type="entry name" value="Znf_RanBP2_sf"/>
</dbReference>
<keyword evidence="6 10" id="KW-0863">Zinc-finger</keyword>
<sequence length="606" mass="66829">MGELTHMDLTLVFPIVAGAAIALLLLMAYCYFKRKKRPTPADVEAEQELMRNDHLGNLNGLKRGDMEDLGAEKTKWSCGICGFHNTDEKQACTLCETSRGIALASSANVAERTTTIDVVQLNALQHAAWTRTMWLRTVPSEAAPTSVWTLDPEFASVSTTTTTYYTYTLVTPSEPPTGPESESGDTNLPTLAALELVCLTPDATPATTTVTGETIPAWYAAQAAQLRSLPFSLKYAWMLEQMAASYDSRSGFTVARDHVLEQSLAFLMQLPPTELCSTTRVTMAGEDALDAGGVQREWYTVLAHAIMDESAKLFVATTDNVYMLHPGATSPDALAKIEAVGRLLGKAIIDGQVLPMRLCVPLFKALLGAPVSVRDVWYMDETTYKSLQFVDATETVEALALDFSVLVPTIDGGHDVLDLIPNGRAIDVTSANKQAYVDAMVRHLVCGRWSQQIGRLVRGFYTVLPPELVSVFDYKELELVLCGTAEIDVSDWRAHTIVSRSLQCTNALEWFWDVLEFDMRPEDHAKFLHFTTGSSRVPLQGFKGLTSYDGKLCLFTLHATSYSRGCLPKVHTCFNRIDLPLYPSRGLMKDALFTLLRLESMAFTLE</sequence>
<comment type="catalytic activity">
    <reaction evidence="1">
        <text>S-ubiquitinyl-[E2 ubiquitin-conjugating enzyme]-L-cysteine + [acceptor protein]-L-lysine = [E2 ubiquitin-conjugating enzyme]-L-cysteine + N(6)-ubiquitinyl-[acceptor protein]-L-lysine.</text>
        <dbReference type="EC" id="2.3.2.26"/>
    </reaction>
</comment>
<dbReference type="PANTHER" id="PTHR11254:SF440">
    <property type="entry name" value="E3 UBIQUITIN-PROTEIN LIGASE NEDD-4"/>
    <property type="match status" value="1"/>
</dbReference>
<dbReference type="VEuPathDB" id="FungiDB:SPRG_09684"/>
<comment type="pathway">
    <text evidence="2">Protein modification; protein ubiquitination.</text>
</comment>
<feature type="active site" description="Glycyl thioester intermediate" evidence="9">
    <location>
        <position position="573"/>
    </location>
</feature>
<dbReference type="SUPFAM" id="SSF90209">
    <property type="entry name" value="Ran binding protein zinc finger-like"/>
    <property type="match status" value="1"/>
</dbReference>
<name>A0A067CDF5_SAPPC</name>
<dbReference type="AlphaFoldDB" id="A0A067CDF5"/>
<dbReference type="Gene3D" id="3.90.1750.10">
    <property type="entry name" value="Hect, E3 ligase catalytic domains"/>
    <property type="match status" value="1"/>
</dbReference>
<evidence type="ECO:0000256" key="9">
    <source>
        <dbReference type="PROSITE-ProRule" id="PRU00104"/>
    </source>
</evidence>
<evidence type="ECO:0000256" key="3">
    <source>
        <dbReference type="ARBA" id="ARBA00012485"/>
    </source>
</evidence>
<dbReference type="Gene3D" id="3.30.2160.10">
    <property type="entry name" value="Hect, E3 ligase catalytic domain"/>
    <property type="match status" value="1"/>
</dbReference>
<dbReference type="Pfam" id="PF00632">
    <property type="entry name" value="HECT"/>
    <property type="match status" value="1"/>
</dbReference>
<dbReference type="InterPro" id="IPR000569">
    <property type="entry name" value="HECT_dom"/>
</dbReference>
<evidence type="ECO:0000256" key="1">
    <source>
        <dbReference type="ARBA" id="ARBA00000885"/>
    </source>
</evidence>
<proteinExistence type="predicted"/>
<dbReference type="InterPro" id="IPR050409">
    <property type="entry name" value="E3_ubiq-protein_ligase"/>
</dbReference>
<accession>A0A067CDF5</accession>
<keyword evidence="11" id="KW-1133">Transmembrane helix</keyword>
<evidence type="ECO:0000313" key="15">
    <source>
        <dbReference type="Proteomes" id="UP000030745"/>
    </source>
</evidence>
<feature type="transmembrane region" description="Helical" evidence="11">
    <location>
        <begin position="12"/>
        <end position="32"/>
    </location>
</feature>
<evidence type="ECO:0000256" key="8">
    <source>
        <dbReference type="ARBA" id="ARBA00022833"/>
    </source>
</evidence>
<gene>
    <name evidence="14" type="ORF">SPRG_09684</name>
</gene>
<evidence type="ECO:0000256" key="7">
    <source>
        <dbReference type="ARBA" id="ARBA00022786"/>
    </source>
</evidence>
<dbReference type="RefSeq" id="XP_012204498.1">
    <property type="nucleotide sequence ID" value="XM_012349108.1"/>
</dbReference>
<dbReference type="SUPFAM" id="SSF56204">
    <property type="entry name" value="Hect, E3 ligase catalytic domain"/>
    <property type="match status" value="1"/>
</dbReference>
<dbReference type="SMART" id="SM00119">
    <property type="entry name" value="HECTc"/>
    <property type="match status" value="1"/>
</dbReference>
<keyword evidence="5" id="KW-0479">Metal-binding</keyword>
<dbReference type="Gene3D" id="3.30.2410.10">
    <property type="entry name" value="Hect, E3 ligase catalytic domain"/>
    <property type="match status" value="1"/>
</dbReference>
<dbReference type="PROSITE" id="PS50237">
    <property type="entry name" value="HECT"/>
    <property type="match status" value="1"/>
</dbReference>
<dbReference type="PROSITE" id="PS01358">
    <property type="entry name" value="ZF_RANBP2_1"/>
    <property type="match status" value="1"/>
</dbReference>
<dbReference type="InterPro" id="IPR001876">
    <property type="entry name" value="Znf_RanBP2"/>
</dbReference>
<evidence type="ECO:0000256" key="11">
    <source>
        <dbReference type="SAM" id="Phobius"/>
    </source>
</evidence>
<evidence type="ECO:0000256" key="6">
    <source>
        <dbReference type="ARBA" id="ARBA00022771"/>
    </source>
</evidence>